<keyword evidence="5 9" id="KW-0812">Transmembrane</keyword>
<keyword evidence="7 9" id="KW-0472">Membrane</keyword>
<feature type="domain" description="Amino acid permease/ SLC12A" evidence="10">
    <location>
        <begin position="72"/>
        <end position="448"/>
    </location>
</feature>
<keyword evidence="6 9" id="KW-1133">Transmembrane helix</keyword>
<dbReference type="GO" id="GO:1990573">
    <property type="term" value="P:potassium ion import across plasma membrane"/>
    <property type="evidence" value="ECO:0007669"/>
    <property type="project" value="TreeGrafter"/>
</dbReference>
<feature type="transmembrane region" description="Helical" evidence="9">
    <location>
        <begin position="93"/>
        <end position="120"/>
    </location>
</feature>
<feature type="compositionally biased region" description="Polar residues" evidence="8">
    <location>
        <begin position="1"/>
        <end position="11"/>
    </location>
</feature>
<feature type="transmembrane region" description="Helical" evidence="9">
    <location>
        <begin position="564"/>
        <end position="587"/>
    </location>
</feature>
<feature type="transmembrane region" description="Helical" evidence="9">
    <location>
        <begin position="386"/>
        <end position="407"/>
    </location>
</feature>
<dbReference type="GO" id="GO:0016020">
    <property type="term" value="C:membrane"/>
    <property type="evidence" value="ECO:0007669"/>
    <property type="project" value="UniProtKB-SubCell"/>
</dbReference>
<dbReference type="GO" id="GO:0055075">
    <property type="term" value="P:potassium ion homeostasis"/>
    <property type="evidence" value="ECO:0007669"/>
    <property type="project" value="TreeGrafter"/>
</dbReference>
<name>A0A0H3YJ24_SCHMD</name>
<feature type="transmembrane region" description="Helical" evidence="9">
    <location>
        <begin position="413"/>
        <end position="432"/>
    </location>
</feature>
<feature type="transmembrane region" description="Helical" evidence="9">
    <location>
        <begin position="536"/>
        <end position="558"/>
    </location>
</feature>
<evidence type="ECO:0000256" key="2">
    <source>
        <dbReference type="ARBA" id="ARBA00010593"/>
    </source>
</evidence>
<accession>A0A0H3YJ24</accession>
<feature type="region of interest" description="Disordered" evidence="8">
    <location>
        <begin position="1"/>
        <end position="44"/>
    </location>
</feature>
<protein>
    <recommendedName>
        <fullName evidence="3">Solute carrier family 12 member 9</fullName>
    </recommendedName>
</protein>
<dbReference type="Pfam" id="PF00324">
    <property type="entry name" value="AA_permease"/>
    <property type="match status" value="1"/>
</dbReference>
<feature type="compositionally biased region" description="Basic and acidic residues" evidence="8">
    <location>
        <begin position="24"/>
        <end position="44"/>
    </location>
</feature>
<evidence type="ECO:0000259" key="10">
    <source>
        <dbReference type="Pfam" id="PF00324"/>
    </source>
</evidence>
<feature type="transmembrane region" description="Helical" evidence="9">
    <location>
        <begin position="333"/>
        <end position="355"/>
    </location>
</feature>
<dbReference type="Gene3D" id="1.20.1740.10">
    <property type="entry name" value="Amino acid/polyamine transporter I"/>
    <property type="match status" value="1"/>
</dbReference>
<evidence type="ECO:0000256" key="4">
    <source>
        <dbReference type="ARBA" id="ARBA00022448"/>
    </source>
</evidence>
<evidence type="ECO:0000256" key="3">
    <source>
        <dbReference type="ARBA" id="ARBA00019359"/>
    </source>
</evidence>
<sequence length="668" mass="73662">MKNSDGSQDANWSKFGLTKSRTTTKSESEEYKEEDAKENELFNRDPENKKKPWWKTNFLLTESVQFGTWDGVFTSCMINIFGVVIFLRTGWMVGFAGLGLSVLIIILTMIIALIAILSAIGLCERCKIESGGVYFLLSHVLGSRVATSVGFLYCFGQAVASSLYASGFGESISSLLGYTNPWIAKGIGVGILIILLGVNLTGVKWVIRLQLLLLLILFIAVLDFLVGSFVKRTPSLGVVGYSIETFRNNTHARFTHENTFFSVFGVFFPTATGVCAGINMSGDLRNPKKSIPLGTLSAIGVSFVLYMCFAIALGGTCTPEILQKDNMITAKVAFLGPLLLFGLYVSSLSAALGGITTAPRLLKVIAETTKLPGTAFLGRHFGKNKVPVFSLLIIVSITISFIFIGNINILGPIVTTPFLMTYATLSYAYFVLAKSFDIRKRREDLFKAINHSKQSKGVKVSHQIGVDTKSGSNSDGFTHSTGSNLENSSLDKEYSSCEELDRLFPERISYGATAETNSDNSFPKINKEIIKQPRSFYSIFINRWISLFGTFMFILLMFGVEWTYSLIGIGIWFLLYIYIGYVTPGLFPGVAEFSILSCISHLPSAIRSRNSNQEREMLISKKIPEIVTEPICVTDESLDYIDRGKYHQAQKMDKDRVIDALAGVGNNK</sequence>
<reference evidence="11" key="1">
    <citation type="journal article" date="2015" name="Elife">
        <title>Stem cells and fluid flow drive cyst formation in an invertebrate excretory organ.</title>
        <authorList>
            <person name="Thi-Kim Vu H."/>
            <person name="Rink J.C."/>
            <person name="McKinney S.A."/>
            <person name="McClain M."/>
            <person name="Lakshmanaperumal N."/>
            <person name="Alexander R."/>
            <person name="Sanchez Alvarado A."/>
        </authorList>
    </citation>
    <scope>NUCLEOTIDE SEQUENCE</scope>
</reference>
<feature type="transmembrane region" description="Helical" evidence="9">
    <location>
        <begin position="212"/>
        <end position="230"/>
    </location>
</feature>
<dbReference type="AlphaFoldDB" id="A0A0H3YJ24"/>
<feature type="transmembrane region" description="Helical" evidence="9">
    <location>
        <begin position="291"/>
        <end position="313"/>
    </location>
</feature>
<evidence type="ECO:0000256" key="6">
    <source>
        <dbReference type="ARBA" id="ARBA00022989"/>
    </source>
</evidence>
<evidence type="ECO:0000256" key="9">
    <source>
        <dbReference type="SAM" id="Phobius"/>
    </source>
</evidence>
<evidence type="ECO:0000256" key="5">
    <source>
        <dbReference type="ARBA" id="ARBA00022692"/>
    </source>
</evidence>
<dbReference type="EMBL" id="KT163529">
    <property type="protein sequence ID" value="AKN21479.1"/>
    <property type="molecule type" value="mRNA"/>
</dbReference>
<comment type="similarity">
    <text evidence="2">Belongs to the SLC12A transporter family.</text>
</comment>
<dbReference type="GO" id="GO:0006884">
    <property type="term" value="P:cell volume homeostasis"/>
    <property type="evidence" value="ECO:0007669"/>
    <property type="project" value="TreeGrafter"/>
</dbReference>
<dbReference type="FunFam" id="1.20.1740.10:FF:000013">
    <property type="entry name" value="Solute carrier family 12 member"/>
    <property type="match status" value="1"/>
</dbReference>
<evidence type="ECO:0000256" key="8">
    <source>
        <dbReference type="SAM" id="MobiDB-lite"/>
    </source>
</evidence>
<evidence type="ECO:0000256" key="1">
    <source>
        <dbReference type="ARBA" id="ARBA00004141"/>
    </source>
</evidence>
<keyword evidence="4" id="KW-0813">Transport</keyword>
<feature type="transmembrane region" description="Helical" evidence="9">
    <location>
        <begin position="66"/>
        <end position="87"/>
    </location>
</feature>
<dbReference type="InterPro" id="IPR004841">
    <property type="entry name" value="AA-permease/SLC12A_dom"/>
</dbReference>
<organism evidence="11">
    <name type="scientific">Schmidtea mediterranea</name>
    <name type="common">Freshwater planarian flatworm</name>
    <dbReference type="NCBI Taxonomy" id="79327"/>
    <lineage>
        <taxon>Eukaryota</taxon>
        <taxon>Metazoa</taxon>
        <taxon>Spiralia</taxon>
        <taxon>Lophotrochozoa</taxon>
        <taxon>Platyhelminthes</taxon>
        <taxon>Rhabditophora</taxon>
        <taxon>Seriata</taxon>
        <taxon>Tricladida</taxon>
        <taxon>Continenticola</taxon>
        <taxon>Geoplanoidea</taxon>
        <taxon>Dugesiidae</taxon>
        <taxon>Schmidtea</taxon>
    </lineage>
</organism>
<dbReference type="PANTHER" id="PTHR11827:SF6">
    <property type="entry name" value="SOLUTE CARRIER FAMILY 12 MEMBER 8"/>
    <property type="match status" value="1"/>
</dbReference>
<comment type="subcellular location">
    <subcellularLocation>
        <location evidence="1">Membrane</location>
        <topology evidence="1">Multi-pass membrane protein</topology>
    </subcellularLocation>
</comment>
<feature type="transmembrane region" description="Helical" evidence="9">
    <location>
        <begin position="182"/>
        <end position="200"/>
    </location>
</feature>
<dbReference type="GO" id="GO:0055064">
    <property type="term" value="P:chloride ion homeostasis"/>
    <property type="evidence" value="ECO:0007669"/>
    <property type="project" value="TreeGrafter"/>
</dbReference>
<dbReference type="PANTHER" id="PTHR11827">
    <property type="entry name" value="SOLUTE CARRIER FAMILY 12, CATION COTRANSPORTERS"/>
    <property type="match status" value="1"/>
</dbReference>
<dbReference type="InterPro" id="IPR004842">
    <property type="entry name" value="SLC12A_fam"/>
</dbReference>
<dbReference type="GO" id="GO:0015379">
    <property type="term" value="F:potassium:chloride symporter activity"/>
    <property type="evidence" value="ECO:0007669"/>
    <property type="project" value="TreeGrafter"/>
</dbReference>
<gene>
    <name evidence="11" type="primary">slc12a-5</name>
</gene>
<dbReference type="OrthoDB" id="2020542at2759"/>
<proteinExistence type="evidence at transcript level"/>
<feature type="transmembrane region" description="Helical" evidence="9">
    <location>
        <begin position="132"/>
        <end position="153"/>
    </location>
</feature>
<evidence type="ECO:0000256" key="7">
    <source>
        <dbReference type="ARBA" id="ARBA00023136"/>
    </source>
</evidence>
<feature type="transmembrane region" description="Helical" evidence="9">
    <location>
        <begin position="259"/>
        <end position="279"/>
    </location>
</feature>
<evidence type="ECO:0000313" key="11">
    <source>
        <dbReference type="EMBL" id="AKN21479.1"/>
    </source>
</evidence>